<organism evidence="1">
    <name type="scientific">marine sediment metagenome</name>
    <dbReference type="NCBI Taxonomy" id="412755"/>
    <lineage>
        <taxon>unclassified sequences</taxon>
        <taxon>metagenomes</taxon>
        <taxon>ecological metagenomes</taxon>
    </lineage>
</organism>
<name>A0A0F9E6L5_9ZZZZ</name>
<comment type="caution">
    <text evidence="1">The sequence shown here is derived from an EMBL/GenBank/DDBJ whole genome shotgun (WGS) entry which is preliminary data.</text>
</comment>
<gene>
    <name evidence="1" type="ORF">LCGC14_2112570</name>
</gene>
<accession>A0A0F9E6L5</accession>
<reference evidence="1" key="1">
    <citation type="journal article" date="2015" name="Nature">
        <title>Complex archaea that bridge the gap between prokaryotes and eukaryotes.</title>
        <authorList>
            <person name="Spang A."/>
            <person name="Saw J.H."/>
            <person name="Jorgensen S.L."/>
            <person name="Zaremba-Niedzwiedzka K."/>
            <person name="Martijn J."/>
            <person name="Lind A.E."/>
            <person name="van Eijk R."/>
            <person name="Schleper C."/>
            <person name="Guy L."/>
            <person name="Ettema T.J."/>
        </authorList>
    </citation>
    <scope>NUCLEOTIDE SEQUENCE</scope>
</reference>
<protein>
    <submittedName>
        <fullName evidence="1">Uncharacterized protein</fullName>
    </submittedName>
</protein>
<evidence type="ECO:0000313" key="1">
    <source>
        <dbReference type="EMBL" id="KKL69673.1"/>
    </source>
</evidence>
<proteinExistence type="predicted"/>
<dbReference type="EMBL" id="LAZR01026138">
    <property type="protein sequence ID" value="KKL69673.1"/>
    <property type="molecule type" value="Genomic_DNA"/>
</dbReference>
<sequence>MVHIDLSTPYVARSIHRYMAELVTFDGKVFMQREGPDGITLIPVTIGNGSPVAASPTDEPHQTATQVHETDEMAECKGRMKPGKIKAIDAFAKQGIAVLHAYLQGGARVARSVAKGMSLADALKEHGTDYAPIGKPASWHFNHTYAALLLDGLQGTATASVPVAAAPTTDTPQYPAKDAPVAEWLPFAKAEAEQRGHSTVTNNLRQRVDRMKVRIYG</sequence>
<dbReference type="AlphaFoldDB" id="A0A0F9E6L5"/>